<proteinExistence type="inferred from homology"/>
<organism evidence="2 3">
    <name type="scientific">Streblomastix strix</name>
    <dbReference type="NCBI Taxonomy" id="222440"/>
    <lineage>
        <taxon>Eukaryota</taxon>
        <taxon>Metamonada</taxon>
        <taxon>Preaxostyla</taxon>
        <taxon>Oxymonadida</taxon>
        <taxon>Streblomastigidae</taxon>
        <taxon>Streblomastix</taxon>
    </lineage>
</organism>
<comment type="similarity">
    <text evidence="1">Belongs to the actin family.</text>
</comment>
<dbReference type="Pfam" id="PF00022">
    <property type="entry name" value="Actin"/>
    <property type="match status" value="1"/>
</dbReference>
<sequence>MRGNKPVVIDVGTGYTKMGLASNAAPEYIIPSVLGMRNPELAGKSGTLARRTEFEDLDYVIGYECMDNLRTYPPIKFMNHGLVSNWDGLEKFLQACYFRYLRCNPEDHPLVLTEPPLNTPENREYLAEILFETFNVPSMYIGVQAVLAICASWISKHQQNVALTGTVVDSGDGVTHIIPVFDGAVIPSAIKHIPIAGGDVTKFILDMIRDREHDLPPDEAIATAKYIKENYCYVTSDLLKEFDKFDKDQPDTFIDYKGTHQVTQKPYTVGVGYERFLAPEIFFQPEILQADFTVGIPQLVDQAVQMSPVDTRRALYGNVVLSGGSTMFSNYHKRLQKELQGIVNDRLHQHEVRSGGVKPTPIDVKVISHKFQRYAVFLGGTMLGNSEIFATLAHTKKEYDEIGPAVCRTSATFQKL</sequence>
<dbReference type="Gene3D" id="3.90.640.10">
    <property type="entry name" value="Actin, Chain A, domain 4"/>
    <property type="match status" value="1"/>
</dbReference>
<comment type="caution">
    <text evidence="2">The sequence shown here is derived from an EMBL/GenBank/DDBJ whole genome shotgun (WGS) entry which is preliminary data.</text>
</comment>
<name>A0A5J4WWV3_9EUKA</name>
<dbReference type="OrthoDB" id="421448at2759"/>
<dbReference type="SMART" id="SM00268">
    <property type="entry name" value="ACTIN"/>
    <property type="match status" value="1"/>
</dbReference>
<dbReference type="EMBL" id="SNRW01000892">
    <property type="protein sequence ID" value="KAA6398739.1"/>
    <property type="molecule type" value="Genomic_DNA"/>
</dbReference>
<dbReference type="AlphaFoldDB" id="A0A5J4WWV3"/>
<dbReference type="InterPro" id="IPR043129">
    <property type="entry name" value="ATPase_NBD"/>
</dbReference>
<accession>A0A5J4WWV3</accession>
<evidence type="ECO:0000313" key="2">
    <source>
        <dbReference type="EMBL" id="KAA6398739.1"/>
    </source>
</evidence>
<dbReference type="CDD" id="cd10221">
    <property type="entry name" value="ASKHA_NBD_Arp3-like"/>
    <property type="match status" value="1"/>
</dbReference>
<dbReference type="Gene3D" id="3.30.420.40">
    <property type="match status" value="2"/>
</dbReference>
<gene>
    <name evidence="2" type="ORF">EZS28_005734</name>
</gene>
<evidence type="ECO:0000256" key="1">
    <source>
        <dbReference type="RuleBase" id="RU000487"/>
    </source>
</evidence>
<protein>
    <submittedName>
        <fullName evidence="2">Putative Actin A</fullName>
    </submittedName>
</protein>
<evidence type="ECO:0000313" key="3">
    <source>
        <dbReference type="Proteomes" id="UP000324800"/>
    </source>
</evidence>
<dbReference type="InterPro" id="IPR004000">
    <property type="entry name" value="Actin"/>
</dbReference>
<dbReference type="Proteomes" id="UP000324800">
    <property type="component" value="Unassembled WGS sequence"/>
</dbReference>
<dbReference type="FunFam" id="3.30.420.40:FF:000050">
    <property type="entry name" value="Actin, alpha skeletal muscle"/>
    <property type="match status" value="1"/>
</dbReference>
<dbReference type="SUPFAM" id="SSF53067">
    <property type="entry name" value="Actin-like ATPase domain"/>
    <property type="match status" value="2"/>
</dbReference>
<reference evidence="2 3" key="1">
    <citation type="submission" date="2019-03" db="EMBL/GenBank/DDBJ databases">
        <title>Single cell metagenomics reveals metabolic interactions within the superorganism composed of flagellate Streblomastix strix and complex community of Bacteroidetes bacteria on its surface.</title>
        <authorList>
            <person name="Treitli S.C."/>
            <person name="Kolisko M."/>
            <person name="Husnik F."/>
            <person name="Keeling P."/>
            <person name="Hampl V."/>
        </authorList>
    </citation>
    <scope>NUCLEOTIDE SEQUENCE [LARGE SCALE GENOMIC DNA]</scope>
    <source>
        <strain evidence="2">ST1C</strain>
    </source>
</reference>
<dbReference type="PANTHER" id="PTHR11937">
    <property type="entry name" value="ACTIN"/>
    <property type="match status" value="1"/>
</dbReference>